<dbReference type="OrthoDB" id="9794954at2"/>
<proteinExistence type="predicted"/>
<gene>
    <name evidence="6" type="ORF">A6M21_14075</name>
</gene>
<dbReference type="PANTHER" id="PTHR43255:SF1">
    <property type="entry name" value="IRON-SULFUR-BINDING OXIDOREDUCTASE FADF-RELATED"/>
    <property type="match status" value="1"/>
</dbReference>
<dbReference type="Gene3D" id="1.10.1060.10">
    <property type="entry name" value="Alpha-helical ferredoxin"/>
    <property type="match status" value="1"/>
</dbReference>
<dbReference type="GO" id="GO:0046872">
    <property type="term" value="F:metal ion binding"/>
    <property type="evidence" value="ECO:0007669"/>
    <property type="project" value="UniProtKB-KW"/>
</dbReference>
<sequence length="186" mass="20705">MSAAAECTTLSGLNGFAREVGEKSGQSIQLCYQCQKCAAGCPMGEFTDYYPNQILRLIQFGRKEEVLKSKGIWLCFSCETCGARCPNDINIAEVMDTLREMALAEKVPPGIKNAPIFHQAFLNSVKNRGRVHETLMMMNYKLKSGDLFSDLDVGLKMFQKGKLPILSRSIKNKGEVKKIFHRASGK</sequence>
<dbReference type="PANTHER" id="PTHR43255">
    <property type="entry name" value="IRON-SULFUR-BINDING OXIDOREDUCTASE FADF-RELATED-RELATED"/>
    <property type="match status" value="1"/>
</dbReference>
<dbReference type="Proteomes" id="UP000078532">
    <property type="component" value="Unassembled WGS sequence"/>
</dbReference>
<keyword evidence="3" id="KW-0560">Oxidoreductase</keyword>
<evidence type="ECO:0000256" key="4">
    <source>
        <dbReference type="ARBA" id="ARBA00023004"/>
    </source>
</evidence>
<evidence type="ECO:0000313" key="7">
    <source>
        <dbReference type="Proteomes" id="UP000078532"/>
    </source>
</evidence>
<dbReference type="SUPFAM" id="SSF46548">
    <property type="entry name" value="alpha-helical ferredoxin"/>
    <property type="match status" value="1"/>
</dbReference>
<reference evidence="6 7" key="1">
    <citation type="submission" date="2016-04" db="EMBL/GenBank/DDBJ databases">
        <authorList>
            <person name="Evans L.H."/>
            <person name="Alamgir A."/>
            <person name="Owens N."/>
            <person name="Weber N.D."/>
            <person name="Virtaneva K."/>
            <person name="Barbian K."/>
            <person name="Babar A."/>
            <person name="Rosenke K."/>
        </authorList>
    </citation>
    <scope>NUCLEOTIDE SEQUENCE [LARGE SCALE GENOMIC DNA]</scope>
    <source>
        <strain evidence="6 7">LMa1</strain>
    </source>
</reference>
<dbReference type="PROSITE" id="PS00198">
    <property type="entry name" value="4FE4S_FER_1"/>
    <property type="match status" value="1"/>
</dbReference>
<dbReference type="GO" id="GO:0016491">
    <property type="term" value="F:oxidoreductase activity"/>
    <property type="evidence" value="ECO:0007669"/>
    <property type="project" value="UniProtKB-KW"/>
</dbReference>
<accession>A0A1B7LC19</accession>
<keyword evidence="2" id="KW-0479">Metal-binding</keyword>
<evidence type="ECO:0000256" key="2">
    <source>
        <dbReference type="ARBA" id="ARBA00022723"/>
    </source>
</evidence>
<protein>
    <submittedName>
        <fullName evidence="6">Heterodisulfide reductase</fullName>
    </submittedName>
</protein>
<dbReference type="EMBL" id="LYVF01000183">
    <property type="protein sequence ID" value="OAT80277.1"/>
    <property type="molecule type" value="Genomic_DNA"/>
</dbReference>
<evidence type="ECO:0000256" key="3">
    <source>
        <dbReference type="ARBA" id="ARBA00023002"/>
    </source>
</evidence>
<evidence type="ECO:0000256" key="5">
    <source>
        <dbReference type="ARBA" id="ARBA00023014"/>
    </source>
</evidence>
<dbReference type="GO" id="GO:0005886">
    <property type="term" value="C:plasma membrane"/>
    <property type="evidence" value="ECO:0007669"/>
    <property type="project" value="TreeGrafter"/>
</dbReference>
<keyword evidence="1" id="KW-0004">4Fe-4S</keyword>
<dbReference type="AlphaFoldDB" id="A0A1B7LC19"/>
<keyword evidence="5" id="KW-0411">Iron-sulfur</keyword>
<dbReference type="STRING" id="1838280.A6M21_14075"/>
<dbReference type="InterPro" id="IPR009051">
    <property type="entry name" value="Helical_ferredxn"/>
</dbReference>
<comment type="caution">
    <text evidence="6">The sequence shown here is derived from an EMBL/GenBank/DDBJ whole genome shotgun (WGS) entry which is preliminary data.</text>
</comment>
<evidence type="ECO:0000256" key="1">
    <source>
        <dbReference type="ARBA" id="ARBA00022485"/>
    </source>
</evidence>
<dbReference type="InterPro" id="IPR017900">
    <property type="entry name" value="4Fe4S_Fe_S_CS"/>
</dbReference>
<organism evidence="6 7">
    <name type="scientific">Desulfotomaculum copahuensis</name>
    <dbReference type="NCBI Taxonomy" id="1838280"/>
    <lineage>
        <taxon>Bacteria</taxon>
        <taxon>Bacillati</taxon>
        <taxon>Bacillota</taxon>
        <taxon>Clostridia</taxon>
        <taxon>Eubacteriales</taxon>
        <taxon>Desulfotomaculaceae</taxon>
        <taxon>Desulfotomaculum</taxon>
    </lineage>
</organism>
<dbReference type="InterPro" id="IPR051460">
    <property type="entry name" value="HdrC_iron-sulfur_subunit"/>
</dbReference>
<keyword evidence="7" id="KW-1185">Reference proteome</keyword>
<name>A0A1B7LC19_9FIRM</name>
<evidence type="ECO:0000313" key="6">
    <source>
        <dbReference type="EMBL" id="OAT80277.1"/>
    </source>
</evidence>
<keyword evidence="4" id="KW-0408">Iron</keyword>
<dbReference type="RefSeq" id="WP_066670116.1">
    <property type="nucleotide sequence ID" value="NZ_LYVF01000183.1"/>
</dbReference>
<dbReference type="Pfam" id="PF13534">
    <property type="entry name" value="Fer4_17"/>
    <property type="match status" value="1"/>
</dbReference>
<dbReference type="GO" id="GO:0051539">
    <property type="term" value="F:4 iron, 4 sulfur cluster binding"/>
    <property type="evidence" value="ECO:0007669"/>
    <property type="project" value="UniProtKB-KW"/>
</dbReference>